<feature type="transmembrane region" description="Helical" evidence="7">
    <location>
        <begin position="114"/>
        <end position="143"/>
    </location>
</feature>
<dbReference type="RefSeq" id="WP_243318746.1">
    <property type="nucleotide sequence ID" value="NZ_JALGCL010000001.1"/>
</dbReference>
<sequence>MPEPGMAGWLALHFAIGLAGTWLARGYAMRHALIDQPGERRSHDTPTPRGGGIAIVASLLLALAWLALSDAGPAPLHVAIGIGLVLVAGIGWIDDHRPLSPWLRLATHAVAAAILAWGVIAAGAGLATAAMAFVLAVVLVNIWNFMDGIDGLAASQAGLVAFGYAAFSGNGAVAWMGSALLAACAGFLPFNLPKARIFLGDVGSGALGFALAALFSMLALELDWLHAPVLLLPLGAFTVDATLTLGARMVRGERWWTPHAQHAYQRWTRRIGSHGTAASAYFAWTAITVAAMLVARHWSPVAIMATVGVGYLLSAVAWWKLQGMAGSTEGSRE</sequence>
<accession>A0ABT0A187</accession>
<evidence type="ECO:0000256" key="3">
    <source>
        <dbReference type="ARBA" id="ARBA00022679"/>
    </source>
</evidence>
<dbReference type="Pfam" id="PF00953">
    <property type="entry name" value="Glycos_transf_4"/>
    <property type="match status" value="1"/>
</dbReference>
<feature type="transmembrane region" description="Helical" evidence="7">
    <location>
        <begin position="6"/>
        <end position="28"/>
    </location>
</feature>
<keyword evidence="5 7" id="KW-1133">Transmembrane helix</keyword>
<dbReference type="CDD" id="cd06854">
    <property type="entry name" value="GT_WbpL_WbcO_like"/>
    <property type="match status" value="1"/>
</dbReference>
<evidence type="ECO:0000256" key="2">
    <source>
        <dbReference type="ARBA" id="ARBA00022475"/>
    </source>
</evidence>
<comment type="subcellular location">
    <subcellularLocation>
        <location evidence="1">Cell membrane</location>
        <topology evidence="1">Multi-pass membrane protein</topology>
    </subcellularLocation>
</comment>
<protein>
    <submittedName>
        <fullName evidence="8">Glycosyltransferase family 4 protein</fullName>
    </submittedName>
</protein>
<keyword evidence="9" id="KW-1185">Reference proteome</keyword>
<keyword evidence="4 7" id="KW-0812">Transmembrane</keyword>
<organism evidence="8 9">
    <name type="scientific">Cognatiluteimonas sedimenti</name>
    <dbReference type="NCBI Taxonomy" id="2927791"/>
    <lineage>
        <taxon>Bacteria</taxon>
        <taxon>Pseudomonadati</taxon>
        <taxon>Pseudomonadota</taxon>
        <taxon>Gammaproteobacteria</taxon>
        <taxon>Lysobacterales</taxon>
        <taxon>Lysobacteraceae</taxon>
        <taxon>Cognatiluteimonas</taxon>
    </lineage>
</organism>
<keyword evidence="6 7" id="KW-0472">Membrane</keyword>
<dbReference type="InterPro" id="IPR000715">
    <property type="entry name" value="Glycosyl_transferase_4"/>
</dbReference>
<feature type="transmembrane region" description="Helical" evidence="7">
    <location>
        <begin position="271"/>
        <end position="295"/>
    </location>
</feature>
<dbReference type="Proteomes" id="UP001165423">
    <property type="component" value="Unassembled WGS sequence"/>
</dbReference>
<gene>
    <name evidence="8" type="ORF">MQC88_02015</name>
</gene>
<feature type="transmembrane region" description="Helical" evidence="7">
    <location>
        <begin position="172"/>
        <end position="190"/>
    </location>
</feature>
<evidence type="ECO:0000256" key="5">
    <source>
        <dbReference type="ARBA" id="ARBA00022989"/>
    </source>
</evidence>
<proteinExistence type="predicted"/>
<keyword evidence="3" id="KW-0808">Transferase</keyword>
<evidence type="ECO:0000313" key="8">
    <source>
        <dbReference type="EMBL" id="MCJ0824744.1"/>
    </source>
</evidence>
<evidence type="ECO:0000256" key="7">
    <source>
        <dbReference type="SAM" id="Phobius"/>
    </source>
</evidence>
<feature type="transmembrane region" description="Helical" evidence="7">
    <location>
        <begin position="49"/>
        <end position="68"/>
    </location>
</feature>
<evidence type="ECO:0000256" key="6">
    <source>
        <dbReference type="ARBA" id="ARBA00023136"/>
    </source>
</evidence>
<comment type="caution">
    <text evidence="8">The sequence shown here is derived from an EMBL/GenBank/DDBJ whole genome shotgun (WGS) entry which is preliminary data.</text>
</comment>
<evidence type="ECO:0000256" key="4">
    <source>
        <dbReference type="ARBA" id="ARBA00022692"/>
    </source>
</evidence>
<feature type="transmembrane region" description="Helical" evidence="7">
    <location>
        <begin position="197"/>
        <end position="218"/>
    </location>
</feature>
<reference evidence="8 9" key="1">
    <citation type="submission" date="2022-03" db="EMBL/GenBank/DDBJ databases">
        <title>Luteimonas soily sp. nov., a novel bacterium isolated from the soil.</title>
        <authorList>
            <person name="Zhang X."/>
        </authorList>
    </citation>
    <scope>NUCLEOTIDE SEQUENCE [LARGE SCALE GENOMIC DNA]</scope>
    <source>
        <strain evidence="8 9">50</strain>
    </source>
</reference>
<feature type="transmembrane region" description="Helical" evidence="7">
    <location>
        <begin position="301"/>
        <end position="319"/>
    </location>
</feature>
<evidence type="ECO:0000313" key="9">
    <source>
        <dbReference type="Proteomes" id="UP001165423"/>
    </source>
</evidence>
<evidence type="ECO:0000256" key="1">
    <source>
        <dbReference type="ARBA" id="ARBA00004651"/>
    </source>
</evidence>
<feature type="transmembrane region" description="Helical" evidence="7">
    <location>
        <begin position="74"/>
        <end position="93"/>
    </location>
</feature>
<feature type="transmembrane region" description="Helical" evidence="7">
    <location>
        <begin position="230"/>
        <end position="250"/>
    </location>
</feature>
<name>A0ABT0A187_9GAMM</name>
<dbReference type="PANTHER" id="PTHR22926:SF3">
    <property type="entry name" value="UNDECAPRENYL-PHOSPHATE ALPHA-N-ACETYLGLUCOSAMINYL 1-PHOSPHATE TRANSFERASE"/>
    <property type="match status" value="1"/>
</dbReference>
<dbReference type="PANTHER" id="PTHR22926">
    <property type="entry name" value="PHOSPHO-N-ACETYLMURAMOYL-PENTAPEPTIDE-TRANSFERASE"/>
    <property type="match status" value="1"/>
</dbReference>
<keyword evidence="2" id="KW-1003">Cell membrane</keyword>
<dbReference type="EMBL" id="JALGCL010000001">
    <property type="protein sequence ID" value="MCJ0824744.1"/>
    <property type="molecule type" value="Genomic_DNA"/>
</dbReference>